<dbReference type="GO" id="GO:0005874">
    <property type="term" value="C:microtubule"/>
    <property type="evidence" value="ECO:0007669"/>
    <property type="project" value="UniProtKB-KW"/>
</dbReference>
<evidence type="ECO:0000256" key="4">
    <source>
        <dbReference type="ARBA" id="ARBA00022701"/>
    </source>
</evidence>
<dbReference type="AlphaFoldDB" id="A0A7D9E830"/>
<dbReference type="OrthoDB" id="1667894at2759"/>
<evidence type="ECO:0000256" key="7">
    <source>
        <dbReference type="ARBA" id="ARBA00023054"/>
    </source>
</evidence>
<dbReference type="GO" id="GO:0007018">
    <property type="term" value="P:microtubule-based movement"/>
    <property type="evidence" value="ECO:0007669"/>
    <property type="project" value="TreeGrafter"/>
</dbReference>
<dbReference type="EMBL" id="CACRXK020004231">
    <property type="protein sequence ID" value="CAB4002006.1"/>
    <property type="molecule type" value="Genomic_DNA"/>
</dbReference>
<comment type="subcellular location">
    <subcellularLocation>
        <location evidence="1">Cytoplasm</location>
        <location evidence="1">Cytoskeleton</location>
    </subcellularLocation>
</comment>
<dbReference type="Pfam" id="PF13424">
    <property type="entry name" value="TPR_12"/>
    <property type="match status" value="4"/>
</dbReference>
<dbReference type="SMART" id="SM00028">
    <property type="entry name" value="TPR"/>
    <property type="match status" value="9"/>
</dbReference>
<reference evidence="10" key="1">
    <citation type="submission" date="2020-04" db="EMBL/GenBank/DDBJ databases">
        <authorList>
            <person name="Alioto T."/>
            <person name="Alioto T."/>
            <person name="Gomez Garrido J."/>
        </authorList>
    </citation>
    <scope>NUCLEOTIDE SEQUENCE</scope>
    <source>
        <strain evidence="10">A484AB</strain>
    </source>
</reference>
<evidence type="ECO:0000256" key="2">
    <source>
        <dbReference type="ARBA" id="ARBA00009622"/>
    </source>
</evidence>
<keyword evidence="11" id="KW-1185">Reference proteome</keyword>
<keyword evidence="3" id="KW-0963">Cytoplasm</keyword>
<dbReference type="SUPFAM" id="SSF48452">
    <property type="entry name" value="TPR-like"/>
    <property type="match status" value="2"/>
</dbReference>
<dbReference type="InterPro" id="IPR011990">
    <property type="entry name" value="TPR-like_helical_dom_sf"/>
</dbReference>
<evidence type="ECO:0000313" key="10">
    <source>
        <dbReference type="EMBL" id="CAB4002006.1"/>
    </source>
</evidence>
<evidence type="ECO:0000256" key="6">
    <source>
        <dbReference type="ARBA" id="ARBA00022803"/>
    </source>
</evidence>
<dbReference type="Proteomes" id="UP001152795">
    <property type="component" value="Unassembled WGS sequence"/>
</dbReference>
<dbReference type="GO" id="GO:0019894">
    <property type="term" value="F:kinesin binding"/>
    <property type="evidence" value="ECO:0007669"/>
    <property type="project" value="TreeGrafter"/>
</dbReference>
<keyword evidence="6" id="KW-0802">TPR repeat</keyword>
<evidence type="ECO:0000256" key="1">
    <source>
        <dbReference type="ARBA" id="ARBA00004245"/>
    </source>
</evidence>
<dbReference type="Pfam" id="PF13181">
    <property type="entry name" value="TPR_8"/>
    <property type="match status" value="1"/>
</dbReference>
<keyword evidence="4" id="KW-0493">Microtubule</keyword>
<accession>A0A7D9E830</accession>
<comment type="caution">
    <text evidence="10">The sequence shown here is derived from an EMBL/GenBank/DDBJ whole genome shotgun (WGS) entry which is preliminary data.</text>
</comment>
<evidence type="ECO:0000313" key="11">
    <source>
        <dbReference type="Proteomes" id="UP001152795"/>
    </source>
</evidence>
<keyword evidence="7" id="KW-0175">Coiled coil</keyword>
<keyword evidence="9" id="KW-0206">Cytoskeleton</keyword>
<feature type="non-terminal residue" evidence="10">
    <location>
        <position position="1"/>
    </location>
</feature>
<keyword evidence="5" id="KW-0677">Repeat</keyword>
<dbReference type="PROSITE" id="PS50293">
    <property type="entry name" value="TPR_REGION"/>
    <property type="match status" value="6"/>
</dbReference>
<evidence type="ECO:0000256" key="3">
    <source>
        <dbReference type="ARBA" id="ARBA00022490"/>
    </source>
</evidence>
<gene>
    <name evidence="10" type="ORF">PACLA_8A085522</name>
</gene>
<comment type="similarity">
    <text evidence="2">Belongs to the kinesin light chain family.</text>
</comment>
<keyword evidence="8" id="KW-0505">Motor protein</keyword>
<dbReference type="PRINTS" id="PR00381">
    <property type="entry name" value="KINESINLIGHT"/>
</dbReference>
<evidence type="ECO:0000256" key="8">
    <source>
        <dbReference type="ARBA" id="ARBA00023175"/>
    </source>
</evidence>
<sequence length="868" mass="98930">IQGLPCGMFAGQQKFHRMAMQLQGRRLSKLRTVHLLQIIAKLSVLSKLCAIKLLAIVRAKDVLNMMHNILGDLQKIFRGIQMHYMIHLPKQTLHLGPLIRHSSMKIRVVAGCSYSMPIWKYASLVNIDMNDTISIKVTAPFSHRCIKLRMFSVCQRICVTTINPYKDFSRHALGLSLAAVSSLTHKHNGPNPFHVKKICQMPRLEHGMTPILKPTHQVVYRSTATGRGLVQRFKMFCFLQGWATNDETDPNDPLLDEVAEKLDHQPLAMAAAALQFSPNSGYHIVYHHMGELEQAKNYHQRAMEIREKKLGSNHVDVANSYNNLGTMYLDMGELEQAKNYHLRAIEIQEKKLGSNHVDVATSYNSLGTVYRHMGELEQAKNYHQRAVEIQEKKLGSNHVDVANSYNNLGTVYRHMGELEQAKDYHLRAIEIQEKKLGSNHVDAASSYNNLGTIYHDIGELEQAKDYHLRAIEIREKKLGSNHVDVATSYNNLGAVYRQMGELEQAKDYHLRAIEIREKKLGSNHVDVATSYNNLGAVYRQMGELEQAKDYHLRAIEIREKKLGSNHVDVATSYNNLAMEIREKKLGSNHVDVANSYNNLGLNHVDVATSYNNIGAVYHRMGELEKAKNYYIRAMKIRKKQLGSNHVNVATSYNNIGVVYGDMGELEKARNYHLRAMEIREKLKLNTLSHVGLSAAYILRNYTVRCLLLEEQSISADFSSQTIKKIKFKTRVRLQLKKAGCDDIEYIRAGRILAGSGGELRANLVPRAFARFRGSACISPTSDNFTCQGIRSKRWLQNAKLLDRAHYEFDPRSLIRKFYLSASEPRKGPGLYVRNMSRTESKSARKKSERRVVMKGPRKCDFLRCKQYK</sequence>
<dbReference type="PANTHER" id="PTHR45783">
    <property type="entry name" value="KINESIN LIGHT CHAIN"/>
    <property type="match status" value="1"/>
</dbReference>
<dbReference type="PANTHER" id="PTHR45783:SF3">
    <property type="entry name" value="KINESIN LIGHT CHAIN"/>
    <property type="match status" value="1"/>
</dbReference>
<feature type="non-terminal residue" evidence="10">
    <location>
        <position position="868"/>
    </location>
</feature>
<evidence type="ECO:0000256" key="9">
    <source>
        <dbReference type="ARBA" id="ARBA00023212"/>
    </source>
</evidence>
<protein>
    <submittedName>
        <fullName evidence="10">Nephrocystin-3</fullName>
    </submittedName>
</protein>
<dbReference type="PROSITE" id="PS50005">
    <property type="entry name" value="TPR"/>
    <property type="match status" value="8"/>
</dbReference>
<organism evidence="10 11">
    <name type="scientific">Paramuricea clavata</name>
    <name type="common">Red gorgonian</name>
    <name type="synonym">Violescent sea-whip</name>
    <dbReference type="NCBI Taxonomy" id="317549"/>
    <lineage>
        <taxon>Eukaryota</taxon>
        <taxon>Metazoa</taxon>
        <taxon>Cnidaria</taxon>
        <taxon>Anthozoa</taxon>
        <taxon>Octocorallia</taxon>
        <taxon>Malacalcyonacea</taxon>
        <taxon>Plexauridae</taxon>
        <taxon>Paramuricea</taxon>
    </lineage>
</organism>
<evidence type="ECO:0000256" key="5">
    <source>
        <dbReference type="ARBA" id="ARBA00022737"/>
    </source>
</evidence>
<dbReference type="InterPro" id="IPR019734">
    <property type="entry name" value="TPR_rpt"/>
</dbReference>
<name>A0A7D9E830_PARCT</name>
<dbReference type="GO" id="GO:0005737">
    <property type="term" value="C:cytoplasm"/>
    <property type="evidence" value="ECO:0007669"/>
    <property type="project" value="TreeGrafter"/>
</dbReference>
<dbReference type="Gene3D" id="1.25.40.10">
    <property type="entry name" value="Tetratricopeptide repeat domain"/>
    <property type="match status" value="3"/>
</dbReference>
<dbReference type="GO" id="GO:0005871">
    <property type="term" value="C:kinesin complex"/>
    <property type="evidence" value="ECO:0007669"/>
    <property type="project" value="InterPro"/>
</dbReference>
<proteinExistence type="inferred from homology"/>
<dbReference type="InterPro" id="IPR002151">
    <property type="entry name" value="Kinesin_light"/>
</dbReference>